<dbReference type="Pfam" id="PF12833">
    <property type="entry name" value="HTH_18"/>
    <property type="match status" value="1"/>
</dbReference>
<evidence type="ECO:0000313" key="6">
    <source>
        <dbReference type="Proteomes" id="UP000198598"/>
    </source>
</evidence>
<organism evidence="5 6">
    <name type="scientific">Spirosoma endophyticum</name>
    <dbReference type="NCBI Taxonomy" id="662367"/>
    <lineage>
        <taxon>Bacteria</taxon>
        <taxon>Pseudomonadati</taxon>
        <taxon>Bacteroidota</taxon>
        <taxon>Cytophagia</taxon>
        <taxon>Cytophagales</taxon>
        <taxon>Cytophagaceae</taxon>
        <taxon>Spirosoma</taxon>
    </lineage>
</organism>
<dbReference type="GO" id="GO:0043565">
    <property type="term" value="F:sequence-specific DNA binding"/>
    <property type="evidence" value="ECO:0007669"/>
    <property type="project" value="InterPro"/>
</dbReference>
<keyword evidence="6" id="KW-1185">Reference proteome</keyword>
<feature type="domain" description="HTH araC/xylS-type" evidence="4">
    <location>
        <begin position="183"/>
        <end position="289"/>
    </location>
</feature>
<evidence type="ECO:0000256" key="2">
    <source>
        <dbReference type="ARBA" id="ARBA00023125"/>
    </source>
</evidence>
<dbReference type="Proteomes" id="UP000198598">
    <property type="component" value="Unassembled WGS sequence"/>
</dbReference>
<dbReference type="InterPro" id="IPR009057">
    <property type="entry name" value="Homeodomain-like_sf"/>
</dbReference>
<keyword evidence="3" id="KW-0804">Transcription</keyword>
<accession>A0A1I1LJ22</accession>
<reference evidence="5 6" key="1">
    <citation type="submission" date="2016-10" db="EMBL/GenBank/DDBJ databases">
        <authorList>
            <person name="de Groot N.N."/>
        </authorList>
    </citation>
    <scope>NUCLEOTIDE SEQUENCE [LARGE SCALE GENOMIC DNA]</scope>
    <source>
        <strain evidence="5 6">DSM 26130</strain>
    </source>
</reference>
<keyword evidence="2" id="KW-0238">DNA-binding</keyword>
<protein>
    <submittedName>
        <fullName evidence="5">Transcriptional regulator, AraC family</fullName>
    </submittedName>
</protein>
<dbReference type="GO" id="GO:0003700">
    <property type="term" value="F:DNA-binding transcription factor activity"/>
    <property type="evidence" value="ECO:0007669"/>
    <property type="project" value="InterPro"/>
</dbReference>
<dbReference type="PROSITE" id="PS01124">
    <property type="entry name" value="HTH_ARAC_FAMILY_2"/>
    <property type="match status" value="1"/>
</dbReference>
<evidence type="ECO:0000256" key="1">
    <source>
        <dbReference type="ARBA" id="ARBA00023015"/>
    </source>
</evidence>
<dbReference type="EMBL" id="FOLQ01000002">
    <property type="protein sequence ID" value="SFC72562.1"/>
    <property type="molecule type" value="Genomic_DNA"/>
</dbReference>
<name>A0A1I1LJ22_9BACT</name>
<keyword evidence="1" id="KW-0805">Transcription regulation</keyword>
<dbReference type="Gene3D" id="1.10.10.60">
    <property type="entry name" value="Homeodomain-like"/>
    <property type="match status" value="1"/>
</dbReference>
<dbReference type="PANTHER" id="PTHR43280:SF32">
    <property type="entry name" value="TRANSCRIPTIONAL REGULATORY PROTEIN"/>
    <property type="match status" value="1"/>
</dbReference>
<gene>
    <name evidence="5" type="ORF">SAMN05216167_102243</name>
</gene>
<dbReference type="RefSeq" id="WP_093824088.1">
    <property type="nucleotide sequence ID" value="NZ_FOLQ01000002.1"/>
</dbReference>
<evidence type="ECO:0000259" key="4">
    <source>
        <dbReference type="PROSITE" id="PS01124"/>
    </source>
</evidence>
<dbReference type="SMART" id="SM00342">
    <property type="entry name" value="HTH_ARAC"/>
    <property type="match status" value="1"/>
</dbReference>
<dbReference type="PANTHER" id="PTHR43280">
    <property type="entry name" value="ARAC-FAMILY TRANSCRIPTIONAL REGULATOR"/>
    <property type="match status" value="1"/>
</dbReference>
<evidence type="ECO:0000313" key="5">
    <source>
        <dbReference type="EMBL" id="SFC72562.1"/>
    </source>
</evidence>
<proteinExistence type="predicted"/>
<dbReference type="OrthoDB" id="629929at2"/>
<dbReference type="SUPFAM" id="SSF46689">
    <property type="entry name" value="Homeodomain-like"/>
    <property type="match status" value="1"/>
</dbReference>
<dbReference type="STRING" id="662367.SAMN05216167_102243"/>
<evidence type="ECO:0000256" key="3">
    <source>
        <dbReference type="ARBA" id="ARBA00023163"/>
    </source>
</evidence>
<dbReference type="AlphaFoldDB" id="A0A1I1LJ22"/>
<dbReference type="InterPro" id="IPR018060">
    <property type="entry name" value="HTH_AraC"/>
</dbReference>
<sequence>MNTQERSQAADFTTEVKLQGFKAYEIDSKSGGHSYNRKDFYKISLNTGKYIFHYADRSFETDETILFFGNPRIPYSCELVSSINEGYACLFTEDFLKLSDRSESLLQSPLFKIGGTPILQINWEQKAALASIFQKMIAEQDADYAFKDELIRNYINLIIHEALKLQPSENTPEHKNAAVRITSVFLELLERQFPIERIDRPLELKTAQDFARQLSVHVNHLNSSVKEVTGKPTTAHIAERIISEAKALLQHTDWTIADIAYALGFAYPTYFNNFFKKRTGHIPKSVRALSL</sequence>